<dbReference type="Proteomes" id="UP000564407">
    <property type="component" value="Unassembled WGS sequence"/>
</dbReference>
<sequence>GYTGCIPCAIDNVGMTYLASVRKAMQEFDRQQLLQRNPPYTLGTRYPRTHWPDTKIYNRAGLVPSYMGFVPHLRDIYGVTYGNGTRESYRHEQRRRARAL</sequence>
<evidence type="ECO:0000256" key="4">
    <source>
        <dbReference type="ARBA" id="ARBA00023273"/>
    </source>
</evidence>
<dbReference type="InterPro" id="IPR052683">
    <property type="entry name" value="CIMIP2A"/>
</dbReference>
<dbReference type="GO" id="GO:0005634">
    <property type="term" value="C:nucleus"/>
    <property type="evidence" value="ECO:0007669"/>
    <property type="project" value="TreeGrafter"/>
</dbReference>
<evidence type="ECO:0000256" key="5">
    <source>
        <dbReference type="ARBA" id="ARBA00035661"/>
    </source>
</evidence>
<name>A0A7K6H493_9PASS</name>
<dbReference type="InterPro" id="IPR018902">
    <property type="entry name" value="CMI2A-C-like_dom"/>
</dbReference>
<keyword evidence="4" id="KW-0966">Cell projection</keyword>
<gene>
    <name evidence="7" type="primary">Fam166a_1</name>
    <name evidence="7" type="ORF">MALELE_R00426</name>
</gene>
<reference evidence="7 8" key="1">
    <citation type="submission" date="2019-09" db="EMBL/GenBank/DDBJ databases">
        <title>Bird 10,000 Genomes (B10K) Project - Family phase.</title>
        <authorList>
            <person name="Zhang G."/>
        </authorList>
    </citation>
    <scope>NUCLEOTIDE SEQUENCE [LARGE SCALE GENOMIC DNA]</scope>
    <source>
        <strain evidence="7">B10K-DU-029-44</strain>
        <tissue evidence="7">Heart</tissue>
    </source>
</reference>
<dbReference type="AlphaFoldDB" id="A0A7K6H493"/>
<keyword evidence="3" id="KW-0206">Cytoskeleton</keyword>
<evidence type="ECO:0000256" key="2">
    <source>
        <dbReference type="ARBA" id="ARBA00022490"/>
    </source>
</evidence>
<accession>A0A7K6H493</accession>
<comment type="subcellular location">
    <subcellularLocation>
        <location evidence="1">Cytoplasm</location>
        <location evidence="1">Cytoskeleton</location>
        <location evidence="1">Cilium axoneme</location>
    </subcellularLocation>
</comment>
<feature type="non-terminal residue" evidence="7">
    <location>
        <position position="1"/>
    </location>
</feature>
<protein>
    <submittedName>
        <fullName evidence="7">F166A protein</fullName>
    </submittedName>
</protein>
<dbReference type="GO" id="GO:0015630">
    <property type="term" value="C:microtubule cytoskeleton"/>
    <property type="evidence" value="ECO:0007669"/>
    <property type="project" value="UniProtKB-ARBA"/>
</dbReference>
<evidence type="ECO:0000313" key="8">
    <source>
        <dbReference type="Proteomes" id="UP000564407"/>
    </source>
</evidence>
<evidence type="ECO:0000313" key="7">
    <source>
        <dbReference type="EMBL" id="NWV70288.1"/>
    </source>
</evidence>
<comment type="caution">
    <text evidence="7">The sequence shown here is derived from an EMBL/GenBank/DDBJ whole genome shotgun (WGS) entry which is preliminary data.</text>
</comment>
<dbReference type="GO" id="GO:0005930">
    <property type="term" value="C:axoneme"/>
    <property type="evidence" value="ECO:0007669"/>
    <property type="project" value="UniProtKB-SubCell"/>
</dbReference>
<dbReference type="Pfam" id="PF10629">
    <property type="entry name" value="CMI2B-like"/>
    <property type="match status" value="1"/>
</dbReference>
<evidence type="ECO:0000256" key="1">
    <source>
        <dbReference type="ARBA" id="ARBA00004430"/>
    </source>
</evidence>
<proteinExistence type="inferred from homology"/>
<organism evidence="7 8">
    <name type="scientific">Malurus elegans</name>
    <name type="common">Red-winged fairywren</name>
    <dbReference type="NCBI Taxonomy" id="720584"/>
    <lineage>
        <taxon>Eukaryota</taxon>
        <taxon>Metazoa</taxon>
        <taxon>Chordata</taxon>
        <taxon>Craniata</taxon>
        <taxon>Vertebrata</taxon>
        <taxon>Euteleostomi</taxon>
        <taxon>Archelosauria</taxon>
        <taxon>Archosauria</taxon>
        <taxon>Dinosauria</taxon>
        <taxon>Saurischia</taxon>
        <taxon>Theropoda</taxon>
        <taxon>Coelurosauria</taxon>
        <taxon>Aves</taxon>
        <taxon>Neognathae</taxon>
        <taxon>Neoaves</taxon>
        <taxon>Telluraves</taxon>
        <taxon>Australaves</taxon>
        <taxon>Passeriformes</taxon>
        <taxon>Meliphagoidea</taxon>
        <taxon>Maluridae</taxon>
        <taxon>Malurus</taxon>
    </lineage>
</organism>
<feature type="domain" description="Ciliary microtubule inner protein 2A-C-like" evidence="6">
    <location>
        <begin position="61"/>
        <end position="94"/>
    </location>
</feature>
<dbReference type="PANTHER" id="PTHR47299:SF1">
    <property type="entry name" value="PROTEIN FAM166A"/>
    <property type="match status" value="1"/>
</dbReference>
<comment type="similarity">
    <text evidence="5">Belongs to the CIMIP2 family.</text>
</comment>
<feature type="non-terminal residue" evidence="7">
    <location>
        <position position="100"/>
    </location>
</feature>
<keyword evidence="2" id="KW-0963">Cytoplasm</keyword>
<keyword evidence="8" id="KW-1185">Reference proteome</keyword>
<evidence type="ECO:0000259" key="6">
    <source>
        <dbReference type="Pfam" id="PF10629"/>
    </source>
</evidence>
<dbReference type="EMBL" id="VZRP01019587">
    <property type="protein sequence ID" value="NWV70288.1"/>
    <property type="molecule type" value="Genomic_DNA"/>
</dbReference>
<dbReference type="PANTHER" id="PTHR47299">
    <property type="entry name" value="PROTEIN FAM166A"/>
    <property type="match status" value="1"/>
</dbReference>
<evidence type="ECO:0000256" key="3">
    <source>
        <dbReference type="ARBA" id="ARBA00023212"/>
    </source>
</evidence>